<gene>
    <name evidence="1" type="ORF">PJ311_05870</name>
</gene>
<dbReference type="Pfam" id="PF11731">
    <property type="entry name" value="Cdd1"/>
    <property type="match status" value="1"/>
</dbReference>
<protein>
    <submittedName>
        <fullName evidence="1">Helix-hairpin-helix domain-containing protein</fullName>
    </submittedName>
</protein>
<proteinExistence type="predicted"/>
<dbReference type="InterPro" id="IPR021725">
    <property type="entry name" value="Cdd1"/>
</dbReference>
<dbReference type="RefSeq" id="WP_271339986.1">
    <property type="nucleotide sequence ID" value="NZ_JAQKAB010000003.1"/>
</dbReference>
<reference evidence="1 2" key="1">
    <citation type="submission" date="2023-01" db="EMBL/GenBank/DDBJ databases">
        <title>Bacillus changyiensis sp. nov., isolated from a coastal deposit.</title>
        <authorList>
            <person name="Xiao G."/>
            <person name="Lai Q."/>
            <person name="Hu Z."/>
            <person name="Shao Z."/>
        </authorList>
    </citation>
    <scope>NUCLEOTIDE SEQUENCE [LARGE SCALE GENOMIC DNA]</scope>
    <source>
        <strain evidence="1 2">CLL-7-23</strain>
    </source>
</reference>
<sequence>MKLPLEYNERKNLRLAKVKQIKIPEIEIDRLAQFLDSSLKRAKYIKALAEFQMIPSIGPKIAQSVIDLGYYSLADMKDQTGAELINRLEKQKGYWHDPCAEDALRCIVHHANHPDSNKNWWHFTSERKKFRVQYGYPQDRPIKPWHERKH</sequence>
<name>A0ABT4X226_9BACI</name>
<evidence type="ECO:0000313" key="1">
    <source>
        <dbReference type="EMBL" id="MDA7026142.1"/>
    </source>
</evidence>
<evidence type="ECO:0000313" key="2">
    <source>
        <dbReference type="Proteomes" id="UP001211894"/>
    </source>
</evidence>
<comment type="caution">
    <text evidence="1">The sequence shown here is derived from an EMBL/GenBank/DDBJ whole genome shotgun (WGS) entry which is preliminary data.</text>
</comment>
<keyword evidence="2" id="KW-1185">Reference proteome</keyword>
<accession>A0ABT4X226</accession>
<organism evidence="1 2">
    <name type="scientific">Bacillus changyiensis</name>
    <dbReference type="NCBI Taxonomy" id="3004103"/>
    <lineage>
        <taxon>Bacteria</taxon>
        <taxon>Bacillati</taxon>
        <taxon>Bacillota</taxon>
        <taxon>Bacilli</taxon>
        <taxon>Bacillales</taxon>
        <taxon>Bacillaceae</taxon>
        <taxon>Bacillus</taxon>
    </lineage>
</organism>
<dbReference type="EMBL" id="JAQKAB010000003">
    <property type="protein sequence ID" value="MDA7026142.1"/>
    <property type="molecule type" value="Genomic_DNA"/>
</dbReference>
<dbReference type="Proteomes" id="UP001211894">
    <property type="component" value="Unassembled WGS sequence"/>
</dbReference>